<accession>A0A4S8PBK8</accession>
<organism evidence="2 3">
    <name type="scientific">Peteryoungia ipomoeae</name>
    <dbReference type="NCBI Taxonomy" id="1210932"/>
    <lineage>
        <taxon>Bacteria</taxon>
        <taxon>Pseudomonadati</taxon>
        <taxon>Pseudomonadota</taxon>
        <taxon>Alphaproteobacteria</taxon>
        <taxon>Hyphomicrobiales</taxon>
        <taxon>Rhizobiaceae</taxon>
        <taxon>Peteryoungia</taxon>
    </lineage>
</organism>
<sequence length="143" mass="15546">MTLSPADGIRQGFQHLLSWMGASFEAATEADMLAALDGEQIRQLAEDCGLSPHELLALAKAGPHAADEMPRLMQALNIDASEVEFQMHKHFRAMQITCANCGAKDQCRRDLAAGHAQVNFASYCGNAEEMNQLRADPRFLSAG</sequence>
<evidence type="ECO:0000313" key="3">
    <source>
        <dbReference type="Proteomes" id="UP000308828"/>
    </source>
</evidence>
<name>A0A4S8PBK8_9HYPH</name>
<dbReference type="RefSeq" id="WP_136597430.1">
    <property type="nucleotide sequence ID" value="NZ_STGV01000001.1"/>
</dbReference>
<reference evidence="2 3" key="1">
    <citation type="submission" date="2019-04" db="EMBL/GenBank/DDBJ databases">
        <title>Genome sequence of strain shin9-1.</title>
        <authorList>
            <person name="Gao J."/>
            <person name="Sun J."/>
        </authorList>
    </citation>
    <scope>NUCLEOTIDE SEQUENCE [LARGE SCALE GENOMIC DNA]</scope>
    <source>
        <strain evidence="3">shin9-1</strain>
    </source>
</reference>
<evidence type="ECO:0000259" key="1">
    <source>
        <dbReference type="Pfam" id="PF20056"/>
    </source>
</evidence>
<dbReference type="Pfam" id="PF20056">
    <property type="entry name" value="DUF6455"/>
    <property type="match status" value="1"/>
</dbReference>
<dbReference type="Proteomes" id="UP000308828">
    <property type="component" value="Unassembled WGS sequence"/>
</dbReference>
<dbReference type="AlphaFoldDB" id="A0A4S8PBK8"/>
<dbReference type="InterPro" id="IPR045601">
    <property type="entry name" value="DUF6455"/>
</dbReference>
<dbReference type="EMBL" id="STGV01000001">
    <property type="protein sequence ID" value="THV25594.1"/>
    <property type="molecule type" value="Genomic_DNA"/>
</dbReference>
<comment type="caution">
    <text evidence="2">The sequence shown here is derived from an EMBL/GenBank/DDBJ whole genome shotgun (WGS) entry which is preliminary data.</text>
</comment>
<protein>
    <recommendedName>
        <fullName evidence="1">DUF6455 domain-containing protein</fullName>
    </recommendedName>
</protein>
<evidence type="ECO:0000313" key="2">
    <source>
        <dbReference type="EMBL" id="THV25594.1"/>
    </source>
</evidence>
<dbReference type="OrthoDB" id="7307423at2"/>
<proteinExistence type="predicted"/>
<feature type="domain" description="DUF6455" evidence="1">
    <location>
        <begin position="65"/>
        <end position="135"/>
    </location>
</feature>
<gene>
    <name evidence="2" type="ORF">FAA97_05245</name>
</gene>
<keyword evidence="3" id="KW-1185">Reference proteome</keyword>